<dbReference type="InterPro" id="IPR012909">
    <property type="entry name" value="PHA_DNA-bd_N"/>
</dbReference>
<feature type="domain" description="PHA accumulation regulator DNA-binding N-terminal" evidence="2">
    <location>
        <begin position="33"/>
        <end position="80"/>
    </location>
</feature>
<accession>M3AV65</accession>
<evidence type="ECO:0000313" key="3">
    <source>
        <dbReference type="EMBL" id="EME97477.1"/>
    </source>
</evidence>
<evidence type="ECO:0000313" key="4">
    <source>
        <dbReference type="Proteomes" id="UP000011740"/>
    </source>
</evidence>
<dbReference type="Pfam" id="PF07879">
    <property type="entry name" value="PHB_acc_N"/>
    <property type="match status" value="1"/>
</dbReference>
<organism evidence="3 4">
    <name type="scientific">Streptomyces mobaraensis (strain ATCC 29032 / DSM 40847 / JCM 4168 / NBRC 13819 / NCIMB 11159 / IPCR 16-22)</name>
    <dbReference type="NCBI Taxonomy" id="1223523"/>
    <lineage>
        <taxon>Bacteria</taxon>
        <taxon>Bacillati</taxon>
        <taxon>Actinomycetota</taxon>
        <taxon>Actinomycetes</taxon>
        <taxon>Kitasatosporales</taxon>
        <taxon>Streptomycetaceae</taxon>
        <taxon>Streptomyces</taxon>
    </lineage>
</organism>
<sequence length="109" mass="11289">MMGSRRTEGAGPGGTPVRTPPTRDLARHHDGSLFDMARQRPVALAELAEDVRAGGSFRARDAATGRDCTYRVLAAVLAQEVAWGAGVPGQNGLSALRAAVSAVRPPTPG</sequence>
<feature type="region of interest" description="Disordered" evidence="1">
    <location>
        <begin position="1"/>
        <end position="28"/>
    </location>
</feature>
<dbReference type="AlphaFoldDB" id="M3AV65"/>
<dbReference type="Proteomes" id="UP000011740">
    <property type="component" value="Unassembled WGS sequence"/>
</dbReference>
<name>M3AV65_STRM1</name>
<comment type="caution">
    <text evidence="3">The sequence shown here is derived from an EMBL/GenBank/DDBJ whole genome shotgun (WGS) entry which is preliminary data.</text>
</comment>
<proteinExistence type="predicted"/>
<evidence type="ECO:0000256" key="1">
    <source>
        <dbReference type="SAM" id="MobiDB-lite"/>
    </source>
</evidence>
<evidence type="ECO:0000259" key="2">
    <source>
        <dbReference type="Pfam" id="PF07879"/>
    </source>
</evidence>
<dbReference type="EMBL" id="AORZ01000118">
    <property type="protein sequence ID" value="EME97477.1"/>
    <property type="molecule type" value="Genomic_DNA"/>
</dbReference>
<gene>
    <name evidence="3" type="ORF">H340_26179</name>
</gene>
<reference evidence="3 4" key="1">
    <citation type="journal article" date="2013" name="Genome Announc.">
        <title>Whole-Genome Shotgun Assembly and Analysis of the Genome of Streptomyces mobaraensis DSM 40847, a Strain for Industrial Production of Microbial Transglutaminase.</title>
        <authorList>
            <person name="Yang H."/>
            <person name="He T."/>
            <person name="Wu W."/>
            <person name="Zhu W."/>
            <person name="Lu B."/>
            <person name="Sun W."/>
        </authorList>
    </citation>
    <scope>NUCLEOTIDE SEQUENCE [LARGE SCALE GENOMIC DNA]</scope>
    <source>
        <strain evidence="3 4">DSM 40847</strain>
    </source>
</reference>
<protein>
    <recommendedName>
        <fullName evidence="2">PHA accumulation regulator DNA-binding N-terminal domain-containing protein</fullName>
    </recommendedName>
</protein>